<keyword evidence="7 9" id="KW-0406">Ion transport</keyword>
<dbReference type="InterPro" id="IPR004837">
    <property type="entry name" value="NaCa_Exmemb"/>
</dbReference>
<dbReference type="KEGG" id="ehx:EMIHUDRAFT_416800"/>
<dbReference type="HOGENOM" id="CLU_008721_2_0_1"/>
<feature type="transmembrane region" description="Helical" evidence="9">
    <location>
        <begin position="125"/>
        <end position="147"/>
    </location>
</feature>
<reference evidence="12" key="1">
    <citation type="journal article" date="2013" name="Nature">
        <title>Pan genome of the phytoplankton Emiliania underpins its global distribution.</title>
        <authorList>
            <person name="Read B.A."/>
            <person name="Kegel J."/>
            <person name="Klute M.J."/>
            <person name="Kuo A."/>
            <person name="Lefebvre S.C."/>
            <person name="Maumus F."/>
            <person name="Mayer C."/>
            <person name="Miller J."/>
            <person name="Monier A."/>
            <person name="Salamov A."/>
            <person name="Young J."/>
            <person name="Aguilar M."/>
            <person name="Claverie J.M."/>
            <person name="Frickenhaus S."/>
            <person name="Gonzalez K."/>
            <person name="Herman E.K."/>
            <person name="Lin Y.C."/>
            <person name="Napier J."/>
            <person name="Ogata H."/>
            <person name="Sarno A.F."/>
            <person name="Shmutz J."/>
            <person name="Schroeder D."/>
            <person name="de Vargas C."/>
            <person name="Verret F."/>
            <person name="von Dassow P."/>
            <person name="Valentin K."/>
            <person name="Van de Peer Y."/>
            <person name="Wheeler G."/>
            <person name="Dacks J.B."/>
            <person name="Delwiche C.F."/>
            <person name="Dyhrman S.T."/>
            <person name="Glockner G."/>
            <person name="John U."/>
            <person name="Richards T."/>
            <person name="Worden A.Z."/>
            <person name="Zhang X."/>
            <person name="Grigoriev I.V."/>
            <person name="Allen A.E."/>
            <person name="Bidle K."/>
            <person name="Borodovsky M."/>
            <person name="Bowler C."/>
            <person name="Brownlee C."/>
            <person name="Cock J.M."/>
            <person name="Elias M."/>
            <person name="Gladyshev V.N."/>
            <person name="Groth M."/>
            <person name="Guda C."/>
            <person name="Hadaegh A."/>
            <person name="Iglesias-Rodriguez M.D."/>
            <person name="Jenkins J."/>
            <person name="Jones B.M."/>
            <person name="Lawson T."/>
            <person name="Leese F."/>
            <person name="Lindquist E."/>
            <person name="Lobanov A."/>
            <person name="Lomsadze A."/>
            <person name="Malik S.B."/>
            <person name="Marsh M.E."/>
            <person name="Mackinder L."/>
            <person name="Mock T."/>
            <person name="Mueller-Roeber B."/>
            <person name="Pagarete A."/>
            <person name="Parker M."/>
            <person name="Probert I."/>
            <person name="Quesneville H."/>
            <person name="Raines C."/>
            <person name="Rensing S.A."/>
            <person name="Riano-Pachon D.M."/>
            <person name="Richier S."/>
            <person name="Rokitta S."/>
            <person name="Shiraiwa Y."/>
            <person name="Soanes D.M."/>
            <person name="van der Giezen M."/>
            <person name="Wahlund T.M."/>
            <person name="Williams B."/>
            <person name="Wilson W."/>
            <person name="Wolfe G."/>
            <person name="Wurch L.L."/>
        </authorList>
    </citation>
    <scope>NUCLEOTIDE SEQUENCE</scope>
</reference>
<evidence type="ECO:0000256" key="1">
    <source>
        <dbReference type="ARBA" id="ARBA00004127"/>
    </source>
</evidence>
<feature type="transmembrane region" description="Helical" evidence="9">
    <location>
        <begin position="91"/>
        <end position="113"/>
    </location>
</feature>
<dbReference type="NCBIfam" id="TIGR00846">
    <property type="entry name" value="caca2"/>
    <property type="match status" value="1"/>
</dbReference>
<dbReference type="InterPro" id="IPR004713">
    <property type="entry name" value="CaH_exchang"/>
</dbReference>
<protein>
    <recommendedName>
        <fullName evidence="10">Sodium/calcium exchanger membrane region domain-containing protein</fullName>
    </recommendedName>
</protein>
<proteinExistence type="inferred from homology"/>
<comment type="subcellular location">
    <subcellularLocation>
        <location evidence="1">Endomembrane system</location>
        <topology evidence="1">Multi-pass membrane protein</topology>
    </subcellularLocation>
</comment>
<feature type="transmembrane region" description="Helical" evidence="9">
    <location>
        <begin position="313"/>
        <end position="338"/>
    </location>
</feature>
<dbReference type="GO" id="GO:0006874">
    <property type="term" value="P:intracellular calcium ion homeostasis"/>
    <property type="evidence" value="ECO:0007669"/>
    <property type="project" value="TreeGrafter"/>
</dbReference>
<keyword evidence="12" id="KW-1185">Reference proteome</keyword>
<feature type="domain" description="Sodium/calcium exchanger membrane region" evidence="10">
    <location>
        <begin position="62"/>
        <end position="214"/>
    </location>
</feature>
<dbReference type="GO" id="GO:0015369">
    <property type="term" value="F:calcium:proton antiporter activity"/>
    <property type="evidence" value="ECO:0007669"/>
    <property type="project" value="UniProtKB-UniRule"/>
</dbReference>
<reference evidence="11" key="2">
    <citation type="submission" date="2024-10" db="UniProtKB">
        <authorList>
            <consortium name="EnsemblProtists"/>
        </authorList>
    </citation>
    <scope>IDENTIFICATION</scope>
</reference>
<keyword evidence="5 9" id="KW-0106">Calcium</keyword>
<dbReference type="Gene3D" id="1.20.1420.30">
    <property type="entry name" value="NCX, central ion-binding region"/>
    <property type="match status" value="2"/>
</dbReference>
<dbReference type="PANTHER" id="PTHR31503">
    <property type="entry name" value="VACUOLAR CALCIUM ION TRANSPORTER"/>
    <property type="match status" value="1"/>
</dbReference>
<feature type="transmembrane region" description="Helical" evidence="9">
    <location>
        <begin position="350"/>
        <end position="368"/>
    </location>
</feature>
<feature type="transmembrane region" description="Helical" evidence="9">
    <location>
        <begin position="30"/>
        <end position="50"/>
    </location>
</feature>
<feature type="domain" description="Sodium/calcium exchanger membrane region" evidence="10">
    <location>
        <begin position="249"/>
        <end position="392"/>
    </location>
</feature>
<name>A0A0D3IC24_EMIH1</name>
<dbReference type="OMA" id="NVPMTLN"/>
<dbReference type="GO" id="GO:0012505">
    <property type="term" value="C:endomembrane system"/>
    <property type="evidence" value="ECO:0007669"/>
    <property type="project" value="UniProtKB-SubCell"/>
</dbReference>
<dbReference type="InterPro" id="IPR044880">
    <property type="entry name" value="NCX_ion-bd_dom_sf"/>
</dbReference>
<evidence type="ECO:0000256" key="3">
    <source>
        <dbReference type="ARBA" id="ARBA00022568"/>
    </source>
</evidence>
<keyword evidence="3 9" id="KW-0109">Calcium transport</keyword>
<feature type="transmembrane region" description="Helical" evidence="9">
    <location>
        <begin position="190"/>
        <end position="212"/>
    </location>
</feature>
<dbReference type="GeneID" id="17255011"/>
<evidence type="ECO:0000313" key="12">
    <source>
        <dbReference type="Proteomes" id="UP000013827"/>
    </source>
</evidence>
<evidence type="ECO:0000256" key="9">
    <source>
        <dbReference type="RuleBase" id="RU365028"/>
    </source>
</evidence>
<accession>A0A0D3IC24</accession>
<keyword evidence="2 9" id="KW-0813">Transport</keyword>
<dbReference type="Proteomes" id="UP000013827">
    <property type="component" value="Unassembled WGS sequence"/>
</dbReference>
<dbReference type="GO" id="GO:0005774">
    <property type="term" value="C:vacuolar membrane"/>
    <property type="evidence" value="ECO:0007669"/>
    <property type="project" value="UniProtKB-ARBA"/>
</dbReference>
<dbReference type="NCBIfam" id="TIGR00378">
    <property type="entry name" value="cax"/>
    <property type="match status" value="1"/>
</dbReference>
<comment type="similarity">
    <text evidence="9">Belongs to the Ca(2+):cation antiporter (CaCA) (TC 2.A.19) family.</text>
</comment>
<dbReference type="PaxDb" id="2903-EOD08809"/>
<keyword evidence="6 9" id="KW-1133">Transmembrane helix</keyword>
<dbReference type="EnsemblProtists" id="EOD08809">
    <property type="protein sequence ID" value="EOD08809"/>
    <property type="gene ID" value="EMIHUDRAFT_416800"/>
</dbReference>
<dbReference type="PANTHER" id="PTHR31503:SF22">
    <property type="entry name" value="VACUOLAR CALCIUM ION TRANSPORTER"/>
    <property type="match status" value="1"/>
</dbReference>
<feature type="transmembrane region" description="Helical" evidence="9">
    <location>
        <begin position="242"/>
        <end position="263"/>
    </location>
</feature>
<evidence type="ECO:0000256" key="6">
    <source>
        <dbReference type="ARBA" id="ARBA00022989"/>
    </source>
</evidence>
<dbReference type="AlphaFoldDB" id="A0A0D3IC24"/>
<keyword evidence="8 9" id="KW-0472">Membrane</keyword>
<evidence type="ECO:0000256" key="8">
    <source>
        <dbReference type="ARBA" id="ARBA00023136"/>
    </source>
</evidence>
<dbReference type="RefSeq" id="XP_005761238.1">
    <property type="nucleotide sequence ID" value="XM_005761181.1"/>
</dbReference>
<sequence length="409" mass="43991">MDTQKDKLLAKAERLNVYRHGPVAYLKKSITALLFENWVNVLMICFPLAIHMEENHGDPSNIFFCSLLAIAPFAERLSFVTEQLALHTSEVLGGMLNATFGNVTELIVSLFALKYGMLRIVQCSLLGSILSNLMLVLGCAFFAGGIVTKQQKFSAPASSVNYSLLVLSASSSLLPCAIDANPSEGAPPGSGLVVSRVLSCMMLVVYVCYVTFQLVTHTFLYEDDDDDDEEAGEGEEEEEEEAVLGVAGSVFWLAVITVVISILSEYMVDSLEAAAVGWGVPDLFLGTIIIPIVGNAAEHAAAIIFAVKNKMELALGIAVGSSIQIGVFCVPLLCVFAWSIDIELSLNFGLFECLTYLITALVVGAIITSGQSNWLQGVVLITGYAFVSAAFFVHADPPELASHAEHHHE</sequence>
<evidence type="ECO:0000256" key="7">
    <source>
        <dbReference type="ARBA" id="ARBA00023065"/>
    </source>
</evidence>
<keyword evidence="9" id="KW-0050">Antiport</keyword>
<comment type="caution">
    <text evidence="9">Lacks conserved residue(s) required for the propagation of feature annotation.</text>
</comment>
<feature type="transmembrane region" description="Helical" evidence="9">
    <location>
        <begin position="283"/>
        <end position="307"/>
    </location>
</feature>
<organism evidence="11 12">
    <name type="scientific">Emiliania huxleyi (strain CCMP1516)</name>
    <dbReference type="NCBI Taxonomy" id="280463"/>
    <lineage>
        <taxon>Eukaryota</taxon>
        <taxon>Haptista</taxon>
        <taxon>Haptophyta</taxon>
        <taxon>Prymnesiophyceae</taxon>
        <taxon>Isochrysidales</taxon>
        <taxon>Noelaerhabdaceae</taxon>
        <taxon>Emiliania</taxon>
    </lineage>
</organism>
<evidence type="ECO:0000256" key="2">
    <source>
        <dbReference type="ARBA" id="ARBA00022448"/>
    </source>
</evidence>
<dbReference type="STRING" id="2903.R1DJC7"/>
<evidence type="ECO:0000256" key="4">
    <source>
        <dbReference type="ARBA" id="ARBA00022692"/>
    </source>
</evidence>
<dbReference type="Pfam" id="PF01699">
    <property type="entry name" value="Na_Ca_ex"/>
    <property type="match status" value="2"/>
</dbReference>
<keyword evidence="4 9" id="KW-0812">Transmembrane</keyword>
<dbReference type="eggNOG" id="KOG1397">
    <property type="taxonomic scope" value="Eukaryota"/>
</dbReference>
<feature type="transmembrane region" description="Helical" evidence="9">
    <location>
        <begin position="374"/>
        <end position="393"/>
    </location>
</feature>
<evidence type="ECO:0000256" key="5">
    <source>
        <dbReference type="ARBA" id="ARBA00022837"/>
    </source>
</evidence>
<dbReference type="InterPro" id="IPR004798">
    <property type="entry name" value="CAX-like"/>
</dbReference>
<evidence type="ECO:0000259" key="10">
    <source>
        <dbReference type="Pfam" id="PF01699"/>
    </source>
</evidence>
<evidence type="ECO:0000313" key="11">
    <source>
        <dbReference type="EnsemblProtists" id="EOD08809"/>
    </source>
</evidence>